<dbReference type="PANTHER" id="PTHR11311">
    <property type="entry name" value="SPONDIN"/>
    <property type="match status" value="1"/>
</dbReference>
<dbReference type="PROSITE" id="PS50092">
    <property type="entry name" value="TSP1"/>
    <property type="match status" value="3"/>
</dbReference>
<proteinExistence type="predicted"/>
<dbReference type="GO" id="GO:0007155">
    <property type="term" value="P:cell adhesion"/>
    <property type="evidence" value="ECO:0007669"/>
    <property type="project" value="TreeGrafter"/>
</dbReference>
<organism evidence="8">
    <name type="scientific">Alexandrium catenella</name>
    <name type="common">Red tide dinoflagellate</name>
    <name type="synonym">Gonyaulax catenella</name>
    <dbReference type="NCBI Taxonomy" id="2925"/>
    <lineage>
        <taxon>Eukaryota</taxon>
        <taxon>Sar</taxon>
        <taxon>Alveolata</taxon>
        <taxon>Dinophyceae</taxon>
        <taxon>Gonyaulacales</taxon>
        <taxon>Pyrocystaceae</taxon>
        <taxon>Alexandrium</taxon>
    </lineage>
</organism>
<feature type="domain" description="VWFA" evidence="7">
    <location>
        <begin position="661"/>
        <end position="855"/>
    </location>
</feature>
<evidence type="ECO:0000259" key="7">
    <source>
        <dbReference type="PROSITE" id="PS50234"/>
    </source>
</evidence>
<keyword evidence="3" id="KW-0325">Glycoprotein</keyword>
<dbReference type="SUPFAM" id="SSF53300">
    <property type="entry name" value="vWA-like"/>
    <property type="match status" value="1"/>
</dbReference>
<dbReference type="Pfam" id="PF00092">
    <property type="entry name" value="VWA"/>
    <property type="match status" value="1"/>
</dbReference>
<feature type="chain" id="PRO_5030521212" description="VWFA domain-containing protein" evidence="6">
    <location>
        <begin position="25"/>
        <end position="871"/>
    </location>
</feature>
<dbReference type="SMART" id="SM00327">
    <property type="entry name" value="VWA"/>
    <property type="match status" value="1"/>
</dbReference>
<dbReference type="Pfam" id="PF00090">
    <property type="entry name" value="TSP_1"/>
    <property type="match status" value="2"/>
</dbReference>
<dbReference type="InterPro" id="IPR036383">
    <property type="entry name" value="TSP1_rpt_sf"/>
</dbReference>
<keyword evidence="4" id="KW-0175">Coiled coil</keyword>
<dbReference type="Gene3D" id="2.20.100.10">
    <property type="entry name" value="Thrombospondin type-1 (TSP1) repeat"/>
    <property type="match status" value="3"/>
</dbReference>
<keyword evidence="1 6" id="KW-0732">Signal</keyword>
<dbReference type="InterPro" id="IPR000884">
    <property type="entry name" value="TSP1_rpt"/>
</dbReference>
<feature type="region of interest" description="Disordered" evidence="5">
    <location>
        <begin position="290"/>
        <end position="309"/>
    </location>
</feature>
<gene>
    <name evidence="8" type="ORF">ACAT0790_LOCUS15803</name>
</gene>
<keyword evidence="2" id="KW-1015">Disulfide bond</keyword>
<evidence type="ECO:0000256" key="6">
    <source>
        <dbReference type="SAM" id="SignalP"/>
    </source>
</evidence>
<dbReference type="Pfam" id="PF19028">
    <property type="entry name" value="TSP1_spondin"/>
    <property type="match status" value="1"/>
</dbReference>
<dbReference type="EMBL" id="HBGE01026298">
    <property type="protein sequence ID" value="CAD9117993.1"/>
    <property type="molecule type" value="Transcribed_RNA"/>
</dbReference>
<dbReference type="InterPro" id="IPR044004">
    <property type="entry name" value="TSP1_spondin_dom"/>
</dbReference>
<feature type="compositionally biased region" description="Acidic residues" evidence="5">
    <location>
        <begin position="290"/>
        <end position="305"/>
    </location>
</feature>
<dbReference type="Gene3D" id="3.40.50.410">
    <property type="entry name" value="von Willebrand factor, type A domain"/>
    <property type="match status" value="1"/>
</dbReference>
<feature type="coiled-coil region" evidence="4">
    <location>
        <begin position="371"/>
        <end position="398"/>
    </location>
</feature>
<dbReference type="InterPro" id="IPR051418">
    <property type="entry name" value="Spondin/Thrombospondin_T1"/>
</dbReference>
<evidence type="ECO:0000256" key="2">
    <source>
        <dbReference type="ARBA" id="ARBA00023157"/>
    </source>
</evidence>
<protein>
    <recommendedName>
        <fullName evidence="7">VWFA domain-containing protein</fullName>
    </recommendedName>
</protein>
<dbReference type="InterPro" id="IPR036465">
    <property type="entry name" value="vWFA_dom_sf"/>
</dbReference>
<sequence>MAPKLTMLEGCLLIFAALTFSANAARSHATMSMASRASAAYHAELQRMLLERHTSEDALNQTVSVEGAYRILERSQSRNAAALSLIEESLHTAGGLKSTRLRSHPAKSLAVVERATPKGSSMGKANQMLGKMITESSMEYDQLHLECSQFFTKQCSLMETTREDISSCNSLAAEWRGKVLSAQTEINVCEVRLPRLQEDLDTTIKECSLRLSYLRRDLKVVLNDIQVLTDVLQMTQCKTFLMQVEKPKLCLCKHPRDKSTASFAIGHADLHKKLSALQSKHAQKLVQESLEELSEQEHEEEGELEQGERAHNVTVWKNAPLPQEALPEDPCQDIDYDAGGEPTGCVLRKTPQCYNLQNKFLTVQGETIDKRDDLLDEIANLEAACKESKETLEAQIEMFTTKMADEHTKLATGTAGENSASEECQMKSREHGELKTSMFQMRTSCSTKFRNLEGELCALKKIRGELSKKYQSSNHAFFQDCEVADKWEERDCSATCGGGVQTLERAVITPQSGEGAACPPLTQVQPCNDQPCPIDCVMSSWSGYSACSANCGGGVKQRVRAVKVRGKYGGHPCGDVEETVSCNMDACDSDCELAPWTAWSNCSKACDTGSRTRTRAVSVAAVGRGECHDHESHQRFESKECNTQACIRDKSMPLECASKVDLVLLLDGSGSIGSAGWASTKKFAKMLVKALSGPSSDAQISVILYSGPYSYSKMRQCTGATSGLNMETDCKVKMVQHFSSDMAKTQTNIDALQWPKGTTLTSAALSMAHEEMVLGRGDAKRVVLAITDGIPLSSRKAGFAAKSLKKNARLMFGAVRLGERGLQYMMNWGSKPSIENVLKIESFQELEDLNTVDTLIGDMCREVAVPVASTR</sequence>
<name>A0A7S1LZT7_ALECA</name>
<dbReference type="GO" id="GO:0031012">
    <property type="term" value="C:extracellular matrix"/>
    <property type="evidence" value="ECO:0007669"/>
    <property type="project" value="TreeGrafter"/>
</dbReference>
<reference evidence="8" key="1">
    <citation type="submission" date="2021-01" db="EMBL/GenBank/DDBJ databases">
        <authorList>
            <person name="Corre E."/>
            <person name="Pelletier E."/>
            <person name="Niang G."/>
            <person name="Scheremetjew M."/>
            <person name="Finn R."/>
            <person name="Kale V."/>
            <person name="Holt S."/>
            <person name="Cochrane G."/>
            <person name="Meng A."/>
            <person name="Brown T."/>
            <person name="Cohen L."/>
        </authorList>
    </citation>
    <scope>NUCLEOTIDE SEQUENCE</scope>
    <source>
        <strain evidence="8">OF101</strain>
    </source>
</reference>
<evidence type="ECO:0000256" key="1">
    <source>
        <dbReference type="ARBA" id="ARBA00022729"/>
    </source>
</evidence>
<dbReference type="AlphaFoldDB" id="A0A7S1LZT7"/>
<dbReference type="SMART" id="SM00209">
    <property type="entry name" value="TSP1"/>
    <property type="match status" value="3"/>
</dbReference>
<accession>A0A7S1LZT7</accession>
<dbReference type="PROSITE" id="PS50234">
    <property type="entry name" value="VWFA"/>
    <property type="match status" value="1"/>
</dbReference>
<evidence type="ECO:0000256" key="3">
    <source>
        <dbReference type="ARBA" id="ARBA00023180"/>
    </source>
</evidence>
<feature type="signal peptide" evidence="6">
    <location>
        <begin position="1"/>
        <end position="24"/>
    </location>
</feature>
<evidence type="ECO:0000256" key="4">
    <source>
        <dbReference type="SAM" id="Coils"/>
    </source>
</evidence>
<evidence type="ECO:0000256" key="5">
    <source>
        <dbReference type="SAM" id="MobiDB-lite"/>
    </source>
</evidence>
<dbReference type="InterPro" id="IPR002035">
    <property type="entry name" value="VWF_A"/>
</dbReference>
<evidence type="ECO:0000313" key="8">
    <source>
        <dbReference type="EMBL" id="CAD9117993.1"/>
    </source>
</evidence>
<dbReference type="SUPFAM" id="SSF82895">
    <property type="entry name" value="TSP-1 type 1 repeat"/>
    <property type="match status" value="3"/>
</dbReference>
<dbReference type="PANTHER" id="PTHR11311:SF15">
    <property type="entry name" value="SPONDIN-2"/>
    <property type="match status" value="1"/>
</dbReference>